<dbReference type="GO" id="GO:0003824">
    <property type="term" value="F:catalytic activity"/>
    <property type="evidence" value="ECO:0007669"/>
    <property type="project" value="InterPro"/>
</dbReference>
<dbReference type="SUPFAM" id="SSF50800">
    <property type="entry name" value="PK beta-barrel domain-like"/>
    <property type="match status" value="1"/>
</dbReference>
<dbReference type="PANTHER" id="PTHR30212:SF4">
    <property type="entry name" value="MOSC DOMAIN-CONTAINING PROTEIN"/>
    <property type="match status" value="1"/>
</dbReference>
<dbReference type="InterPro" id="IPR011037">
    <property type="entry name" value="Pyrv_Knase-like_insert_dom_sf"/>
</dbReference>
<sequence>MHTITKKYTVKSLNLGKIETHTYGKQTFDTAIRKKSLQEPIFLSKIGLVGDEHAYKQHGGEDKALCLYPYDYYTYWEDILSNVDNTAIFGENVTVIGLTEDVACIGDVFSYGEAVIQVTEPRVPCYKLAARYEVPDMVNRMVDKGYTGFMFRVLQEGIVTPTDELILKENHPQQVTVSMVNEVRYKDRENVTKIEHILAVEELAGSMRETLEKQLKSIRNKNATN</sequence>
<dbReference type="AlphaFoldDB" id="A0A841PXZ7"/>
<dbReference type="Proteomes" id="UP000581688">
    <property type="component" value="Unassembled WGS sequence"/>
</dbReference>
<name>A0A841PXZ7_9BACI</name>
<keyword evidence="3" id="KW-1185">Reference proteome</keyword>
<dbReference type="InterPro" id="IPR005163">
    <property type="entry name" value="Tri_helical_YiiM-like"/>
</dbReference>
<dbReference type="RefSeq" id="WP_246199922.1">
    <property type="nucleotide sequence ID" value="NZ_CADDWK010000002.1"/>
</dbReference>
<organism evidence="2 3">
    <name type="scientific">Salirhabdus euzebyi</name>
    <dbReference type="NCBI Taxonomy" id="394506"/>
    <lineage>
        <taxon>Bacteria</taxon>
        <taxon>Bacillati</taxon>
        <taxon>Bacillota</taxon>
        <taxon>Bacilli</taxon>
        <taxon>Bacillales</taxon>
        <taxon>Bacillaceae</taxon>
        <taxon>Salirhabdus</taxon>
    </lineage>
</organism>
<dbReference type="Pfam" id="PF03475">
    <property type="entry name" value="YiiM_3-alpha"/>
    <property type="match status" value="1"/>
</dbReference>
<protein>
    <submittedName>
        <fullName evidence="2">MOSC domain-containing protein YiiM</fullName>
    </submittedName>
</protein>
<feature type="domain" description="MOSC" evidence="1">
    <location>
        <begin position="35"/>
        <end position="168"/>
    </location>
</feature>
<dbReference type="Gene3D" id="2.40.33.20">
    <property type="entry name" value="PK beta-barrel domain-like"/>
    <property type="match status" value="1"/>
</dbReference>
<dbReference type="InterPro" id="IPR052353">
    <property type="entry name" value="Benzoxazolinone_Detox_Enz"/>
</dbReference>
<proteinExistence type="predicted"/>
<dbReference type="GO" id="GO:0030151">
    <property type="term" value="F:molybdenum ion binding"/>
    <property type="evidence" value="ECO:0007669"/>
    <property type="project" value="InterPro"/>
</dbReference>
<dbReference type="Pfam" id="PF03473">
    <property type="entry name" value="MOSC"/>
    <property type="match status" value="1"/>
</dbReference>
<dbReference type="GO" id="GO:0030170">
    <property type="term" value="F:pyridoxal phosphate binding"/>
    <property type="evidence" value="ECO:0007669"/>
    <property type="project" value="InterPro"/>
</dbReference>
<gene>
    <name evidence="2" type="ORF">HNQ94_000871</name>
</gene>
<dbReference type="InterPro" id="IPR005302">
    <property type="entry name" value="MoCF_Sase_C"/>
</dbReference>
<dbReference type="PANTHER" id="PTHR30212">
    <property type="entry name" value="PROTEIN YIIM"/>
    <property type="match status" value="1"/>
</dbReference>
<evidence type="ECO:0000313" key="3">
    <source>
        <dbReference type="Proteomes" id="UP000581688"/>
    </source>
</evidence>
<dbReference type="EMBL" id="JACHGH010000002">
    <property type="protein sequence ID" value="MBB6452426.1"/>
    <property type="molecule type" value="Genomic_DNA"/>
</dbReference>
<accession>A0A841PXZ7</accession>
<evidence type="ECO:0000313" key="2">
    <source>
        <dbReference type="EMBL" id="MBB6452426.1"/>
    </source>
</evidence>
<dbReference type="PROSITE" id="PS51340">
    <property type="entry name" value="MOSC"/>
    <property type="match status" value="1"/>
</dbReference>
<reference evidence="2 3" key="1">
    <citation type="submission" date="2020-08" db="EMBL/GenBank/DDBJ databases">
        <title>Genomic Encyclopedia of Type Strains, Phase IV (KMG-IV): sequencing the most valuable type-strain genomes for metagenomic binning, comparative biology and taxonomic classification.</title>
        <authorList>
            <person name="Goeker M."/>
        </authorList>
    </citation>
    <scope>NUCLEOTIDE SEQUENCE [LARGE SCALE GENOMIC DNA]</scope>
    <source>
        <strain evidence="2 3">DSM 19612</strain>
    </source>
</reference>
<comment type="caution">
    <text evidence="2">The sequence shown here is derived from an EMBL/GenBank/DDBJ whole genome shotgun (WGS) entry which is preliminary data.</text>
</comment>
<evidence type="ECO:0000259" key="1">
    <source>
        <dbReference type="PROSITE" id="PS51340"/>
    </source>
</evidence>